<protein>
    <submittedName>
        <fullName evidence="1">Uncharacterized protein</fullName>
    </submittedName>
</protein>
<dbReference type="Proteomes" id="UP000197468">
    <property type="component" value="Unassembled WGS sequence"/>
</dbReference>
<evidence type="ECO:0000313" key="2">
    <source>
        <dbReference type="Proteomes" id="UP000197468"/>
    </source>
</evidence>
<keyword evidence="2" id="KW-1185">Reference proteome</keyword>
<dbReference type="EMBL" id="NIOF01000011">
    <property type="protein sequence ID" value="OWQ86322.1"/>
    <property type="molecule type" value="Genomic_DNA"/>
</dbReference>
<gene>
    <name evidence="1" type="ORF">CDN99_21045</name>
</gene>
<comment type="caution">
    <text evidence="1">The sequence shown here is derived from an EMBL/GenBank/DDBJ whole genome shotgun (WGS) entry which is preliminary data.</text>
</comment>
<reference evidence="1 2" key="1">
    <citation type="journal article" date="2008" name="Int. J. Syst. Evol. Microbiol.">
        <title>Description of Roseateles aquatilis sp. nov. and Roseateles terrae sp. nov., in the class Betaproteobacteria, and emended description of the genus Roseateles.</title>
        <authorList>
            <person name="Gomila M."/>
            <person name="Bowien B."/>
            <person name="Falsen E."/>
            <person name="Moore E.R."/>
            <person name="Lalucat J."/>
        </authorList>
    </citation>
    <scope>NUCLEOTIDE SEQUENCE [LARGE SCALE GENOMIC DNA]</scope>
    <source>
        <strain evidence="1 2">CCUG 48205</strain>
    </source>
</reference>
<proteinExistence type="predicted"/>
<accession>A0A246J1I6</accession>
<organism evidence="1 2">
    <name type="scientific">Roseateles aquatilis</name>
    <dbReference type="NCBI Taxonomy" id="431061"/>
    <lineage>
        <taxon>Bacteria</taxon>
        <taxon>Pseudomonadati</taxon>
        <taxon>Pseudomonadota</taxon>
        <taxon>Betaproteobacteria</taxon>
        <taxon>Burkholderiales</taxon>
        <taxon>Sphaerotilaceae</taxon>
        <taxon>Roseateles</taxon>
    </lineage>
</organism>
<evidence type="ECO:0000313" key="1">
    <source>
        <dbReference type="EMBL" id="OWQ86322.1"/>
    </source>
</evidence>
<dbReference type="RefSeq" id="WP_088386869.1">
    <property type="nucleotide sequence ID" value="NZ_NIOF01000011.1"/>
</dbReference>
<name>A0A246J1I6_9BURK</name>
<dbReference type="OrthoDB" id="8909886at2"/>
<sequence>MSNTFYVAAEISSDGNFADCTYYADREGTQPIEGSTLHIPRNAGVCIFEQADTTSLLLIGATFKTIGSVPGMNVSNFTPADDENVISVAMPTNGTVITKGIVLLFSTPGTVQNLYPSSDPQVLNDGPLTC</sequence>
<dbReference type="AlphaFoldDB" id="A0A246J1I6"/>